<accession>A0A2S9XET5</accession>
<sequence length="177" mass="19550">MNMSARQPTLFSKTARKWTLWVHVLSSSLWLGSALAMMILTFAKGRSPTNAAELHAFCLCVKLIDDFVIIASCGVSALSGILLSWKTPWGFFRYWWVAVKLCITVALLCVGAGLLGPWINETEALARTHGWAARELPRYQTVEREVTVLGSVQLVILGFVLYASIFKPWGKTSSPGC</sequence>
<dbReference type="Proteomes" id="UP000237968">
    <property type="component" value="Unassembled WGS sequence"/>
</dbReference>
<feature type="transmembrane region" description="Helical" evidence="1">
    <location>
        <begin position="146"/>
        <end position="165"/>
    </location>
</feature>
<evidence type="ECO:0000256" key="1">
    <source>
        <dbReference type="SAM" id="Phobius"/>
    </source>
</evidence>
<evidence type="ECO:0000313" key="2">
    <source>
        <dbReference type="EMBL" id="PRP91372.1"/>
    </source>
</evidence>
<gene>
    <name evidence="2" type="ORF">ENSA5_55830</name>
</gene>
<dbReference type="AlphaFoldDB" id="A0A2S9XET5"/>
<reference evidence="2 3" key="1">
    <citation type="submission" date="2018-03" db="EMBL/GenBank/DDBJ databases">
        <title>Draft Genome Sequences of the Obligatory Marine Myxobacteria Enhygromyxa salina SWB005.</title>
        <authorList>
            <person name="Poehlein A."/>
            <person name="Moghaddam J.A."/>
            <person name="Harms H."/>
            <person name="Alanjari M."/>
            <person name="Koenig G.M."/>
            <person name="Daniel R."/>
            <person name="Schaeberle T.F."/>
        </authorList>
    </citation>
    <scope>NUCLEOTIDE SEQUENCE [LARGE SCALE GENOMIC DNA]</scope>
    <source>
        <strain evidence="2 3">SWB005</strain>
    </source>
</reference>
<dbReference type="Pfam" id="PF10027">
    <property type="entry name" value="DUF2269"/>
    <property type="match status" value="1"/>
</dbReference>
<dbReference type="OrthoDB" id="156858at2"/>
<keyword evidence="3" id="KW-1185">Reference proteome</keyword>
<evidence type="ECO:0000313" key="3">
    <source>
        <dbReference type="Proteomes" id="UP000237968"/>
    </source>
</evidence>
<organism evidence="2 3">
    <name type="scientific">Enhygromyxa salina</name>
    <dbReference type="NCBI Taxonomy" id="215803"/>
    <lineage>
        <taxon>Bacteria</taxon>
        <taxon>Pseudomonadati</taxon>
        <taxon>Myxococcota</taxon>
        <taxon>Polyangia</taxon>
        <taxon>Nannocystales</taxon>
        <taxon>Nannocystaceae</taxon>
        <taxon>Enhygromyxa</taxon>
    </lineage>
</organism>
<feature type="transmembrane region" description="Helical" evidence="1">
    <location>
        <begin position="97"/>
        <end position="119"/>
    </location>
</feature>
<dbReference type="InterPro" id="IPR018729">
    <property type="entry name" value="DUF2269_transmembrane"/>
</dbReference>
<name>A0A2S9XET5_9BACT</name>
<keyword evidence="1" id="KW-0472">Membrane</keyword>
<keyword evidence="1" id="KW-1133">Transmembrane helix</keyword>
<keyword evidence="1" id="KW-0812">Transmembrane</keyword>
<evidence type="ECO:0008006" key="4">
    <source>
        <dbReference type="Google" id="ProtNLM"/>
    </source>
</evidence>
<feature type="transmembrane region" description="Helical" evidence="1">
    <location>
        <begin position="63"/>
        <end position="85"/>
    </location>
</feature>
<proteinExistence type="predicted"/>
<feature type="transmembrane region" description="Helical" evidence="1">
    <location>
        <begin position="20"/>
        <end position="43"/>
    </location>
</feature>
<comment type="caution">
    <text evidence="2">The sequence shown here is derived from an EMBL/GenBank/DDBJ whole genome shotgun (WGS) entry which is preliminary data.</text>
</comment>
<protein>
    <recommendedName>
        <fullName evidence="4">DUF2269 family protein</fullName>
    </recommendedName>
</protein>
<dbReference type="EMBL" id="PVNK01000243">
    <property type="protein sequence ID" value="PRP91372.1"/>
    <property type="molecule type" value="Genomic_DNA"/>
</dbReference>